<feature type="compositionally biased region" description="Basic and acidic residues" evidence="1">
    <location>
        <begin position="175"/>
        <end position="188"/>
    </location>
</feature>
<evidence type="ECO:0000313" key="3">
    <source>
        <dbReference type="Proteomes" id="UP001177023"/>
    </source>
</evidence>
<feature type="region of interest" description="Disordered" evidence="1">
    <location>
        <begin position="169"/>
        <end position="190"/>
    </location>
</feature>
<organism evidence="2 3">
    <name type="scientific">Mesorhabditis spiculigera</name>
    <dbReference type="NCBI Taxonomy" id="96644"/>
    <lineage>
        <taxon>Eukaryota</taxon>
        <taxon>Metazoa</taxon>
        <taxon>Ecdysozoa</taxon>
        <taxon>Nematoda</taxon>
        <taxon>Chromadorea</taxon>
        <taxon>Rhabditida</taxon>
        <taxon>Rhabditina</taxon>
        <taxon>Rhabditomorpha</taxon>
        <taxon>Rhabditoidea</taxon>
        <taxon>Rhabditidae</taxon>
        <taxon>Mesorhabditinae</taxon>
        <taxon>Mesorhabditis</taxon>
    </lineage>
</organism>
<protein>
    <submittedName>
        <fullName evidence="2">Uncharacterized protein</fullName>
    </submittedName>
</protein>
<dbReference type="AlphaFoldDB" id="A0AA36DGS2"/>
<name>A0AA36DGS2_9BILA</name>
<dbReference type="EMBL" id="CATQJA010002707">
    <property type="protein sequence ID" value="CAJ0586051.1"/>
    <property type="molecule type" value="Genomic_DNA"/>
</dbReference>
<accession>A0AA36DGS2</accession>
<gene>
    <name evidence="2" type="ORF">MSPICULIGERA_LOCUS24059</name>
</gene>
<sequence>MADGPPGSAAVFIFEPGHPDVDRNLGDVIEGLLPQVDTLPKELRGACEDAVTESAKIFVRSTETRQLNHHLLEKRRLLLNFCTQEGLSPPAELKDYGERAVAGTEAKIIERNACVKLQQYLNSRGKSNIKEPTLAQRRKVRHGIGVVTGKLMCIHAEMKKLSTMANPQLVPKTGKVPENKTRPGKENATHACAPAPFRRLVGRSRTRDFKMKFKDVFQEAARREAAGRPEGVQCQRCKRDALEPKGVNFPDYHASRWNE</sequence>
<reference evidence="2" key="1">
    <citation type="submission" date="2023-06" db="EMBL/GenBank/DDBJ databases">
        <authorList>
            <person name="Delattre M."/>
        </authorList>
    </citation>
    <scope>NUCLEOTIDE SEQUENCE</scope>
    <source>
        <strain evidence="2">AF72</strain>
    </source>
</reference>
<keyword evidence="3" id="KW-1185">Reference proteome</keyword>
<dbReference type="Proteomes" id="UP001177023">
    <property type="component" value="Unassembled WGS sequence"/>
</dbReference>
<feature type="non-terminal residue" evidence="2">
    <location>
        <position position="1"/>
    </location>
</feature>
<proteinExistence type="predicted"/>
<evidence type="ECO:0000313" key="2">
    <source>
        <dbReference type="EMBL" id="CAJ0586051.1"/>
    </source>
</evidence>
<evidence type="ECO:0000256" key="1">
    <source>
        <dbReference type="SAM" id="MobiDB-lite"/>
    </source>
</evidence>
<comment type="caution">
    <text evidence="2">The sequence shown here is derived from an EMBL/GenBank/DDBJ whole genome shotgun (WGS) entry which is preliminary data.</text>
</comment>